<dbReference type="Gene3D" id="3.40.50.1240">
    <property type="entry name" value="Phosphoglycerate mutase-like"/>
    <property type="match status" value="1"/>
</dbReference>
<reference evidence="3" key="1">
    <citation type="submission" date="2017-05" db="EMBL/GenBank/DDBJ databases">
        <authorList>
            <person name="Varghese N."/>
            <person name="Submissions S."/>
        </authorList>
    </citation>
    <scope>NUCLEOTIDE SEQUENCE</scope>
    <source>
        <strain evidence="3">DSM 45262</strain>
    </source>
</reference>
<evidence type="ECO:0000256" key="1">
    <source>
        <dbReference type="PIRSR" id="PIRSR613078-1"/>
    </source>
</evidence>
<sequence>MQILLIRHGQSEADALEVYEGRSDFPLTPAGVEQAHKMAERVREAFPPEYIWGSTLKRASETASILARTIGCPINYLPELEEHNNGKLAGRLQADTPVPRNLPPHVKLGETGESGIEFRARAEHVFSYIKHYSKPYRRIAIVSHEGMISRILESFLGLPVHHDYYFHTSEAGIHLIEYNERGRFVHFLNCDDHVRT</sequence>
<comment type="caution">
    <text evidence="3">The sequence shown here is derived from an EMBL/GenBank/DDBJ whole genome shotgun (WGS) entry which is preliminary data.</text>
</comment>
<dbReference type="CDD" id="cd07067">
    <property type="entry name" value="HP_PGM_like"/>
    <property type="match status" value="1"/>
</dbReference>
<keyword evidence="4" id="KW-1185">Reference proteome</keyword>
<feature type="active site" description="Proton donor/acceptor" evidence="1">
    <location>
        <position position="82"/>
    </location>
</feature>
<dbReference type="SMART" id="SM00855">
    <property type="entry name" value="PGAM"/>
    <property type="match status" value="1"/>
</dbReference>
<protein>
    <submittedName>
        <fullName evidence="3">2,3-bisphosphoglycerate-dependent phosphoglycerate mutase</fullName>
    </submittedName>
</protein>
<dbReference type="EMBL" id="FXTU01000013">
    <property type="protein sequence ID" value="SMP35455.1"/>
    <property type="molecule type" value="Genomic_DNA"/>
</dbReference>
<evidence type="ECO:0000313" key="4">
    <source>
        <dbReference type="Proteomes" id="UP001157946"/>
    </source>
</evidence>
<dbReference type="InterPro" id="IPR029033">
    <property type="entry name" value="His_PPase_superfam"/>
</dbReference>
<name>A0AA45WSH4_9BACL</name>
<dbReference type="PANTHER" id="PTHR48100">
    <property type="entry name" value="BROAD-SPECIFICITY PHOSPHATASE YOR283W-RELATED"/>
    <property type="match status" value="1"/>
</dbReference>
<proteinExistence type="predicted"/>
<feature type="binding site" evidence="2">
    <location>
        <position position="58"/>
    </location>
    <ligand>
        <name>substrate</name>
    </ligand>
</feature>
<evidence type="ECO:0000256" key="2">
    <source>
        <dbReference type="PIRSR" id="PIRSR613078-2"/>
    </source>
</evidence>
<dbReference type="InterPro" id="IPR050275">
    <property type="entry name" value="PGM_Phosphatase"/>
</dbReference>
<dbReference type="GO" id="GO:0016791">
    <property type="term" value="F:phosphatase activity"/>
    <property type="evidence" value="ECO:0007669"/>
    <property type="project" value="TreeGrafter"/>
</dbReference>
<dbReference type="SUPFAM" id="SSF53254">
    <property type="entry name" value="Phosphoglycerate mutase-like"/>
    <property type="match status" value="1"/>
</dbReference>
<gene>
    <name evidence="3" type="ORF">SAMN06265361_1137</name>
</gene>
<organism evidence="3 4">
    <name type="scientific">Laceyella tengchongensis</name>
    <dbReference type="NCBI Taxonomy" id="574699"/>
    <lineage>
        <taxon>Bacteria</taxon>
        <taxon>Bacillati</taxon>
        <taxon>Bacillota</taxon>
        <taxon>Bacilli</taxon>
        <taxon>Bacillales</taxon>
        <taxon>Thermoactinomycetaceae</taxon>
        <taxon>Laceyella</taxon>
    </lineage>
</organism>
<feature type="active site" description="Tele-phosphohistidine intermediate" evidence="1">
    <location>
        <position position="8"/>
    </location>
</feature>
<accession>A0AA45WSH4</accession>
<dbReference type="AlphaFoldDB" id="A0AA45WSH4"/>
<dbReference type="Pfam" id="PF00300">
    <property type="entry name" value="His_Phos_1"/>
    <property type="match status" value="1"/>
</dbReference>
<evidence type="ECO:0000313" key="3">
    <source>
        <dbReference type="EMBL" id="SMP35455.1"/>
    </source>
</evidence>
<dbReference type="Proteomes" id="UP001157946">
    <property type="component" value="Unassembled WGS sequence"/>
</dbReference>
<dbReference type="RefSeq" id="WP_102992648.1">
    <property type="nucleotide sequence ID" value="NZ_FXTU01000013.1"/>
</dbReference>
<dbReference type="InterPro" id="IPR013078">
    <property type="entry name" value="His_Pase_superF_clade-1"/>
</dbReference>